<comment type="caution">
    <text evidence="2">The sequence shown here is derived from an EMBL/GenBank/DDBJ whole genome shotgun (WGS) entry which is preliminary data.</text>
</comment>
<sequence>MPFEIHDQALSIVGPRSAWHECASDDVKGYLNRRCSTATGELFVPTGQNVRRPDVVGLSVSRQDLVRERTTMLSPGVIEVVVEIISHYSNKAKDRISVARDREQKFREYAAVGIPEYWIVDEALDDPLDASVEIYRLRGGGYVPIRVVLLSQLLTEKP</sequence>
<dbReference type="InterPro" id="IPR011335">
    <property type="entry name" value="Restrct_endonuc-II-like"/>
</dbReference>
<proteinExistence type="predicted"/>
<keyword evidence="2" id="KW-0378">Hydrolase</keyword>
<keyword evidence="2" id="KW-0255">Endonuclease</keyword>
<dbReference type="EMBL" id="JBHSAY010000028">
    <property type="protein sequence ID" value="MFC4135971.1"/>
    <property type="molecule type" value="Genomic_DNA"/>
</dbReference>
<gene>
    <name evidence="2" type="ORF">ACFOZ4_35655</name>
</gene>
<dbReference type="CDD" id="cd06260">
    <property type="entry name" value="DUF820-like"/>
    <property type="match status" value="1"/>
</dbReference>
<dbReference type="GO" id="GO:0004519">
    <property type="term" value="F:endonuclease activity"/>
    <property type="evidence" value="ECO:0007669"/>
    <property type="project" value="UniProtKB-KW"/>
</dbReference>
<dbReference type="Pfam" id="PF05685">
    <property type="entry name" value="Uma2"/>
    <property type="match status" value="1"/>
</dbReference>
<evidence type="ECO:0000313" key="3">
    <source>
        <dbReference type="Proteomes" id="UP001595816"/>
    </source>
</evidence>
<accession>A0ABV8LY39</accession>
<dbReference type="RefSeq" id="WP_253762554.1">
    <property type="nucleotide sequence ID" value="NZ_JAMZDZ010000001.1"/>
</dbReference>
<evidence type="ECO:0000313" key="2">
    <source>
        <dbReference type="EMBL" id="MFC4135971.1"/>
    </source>
</evidence>
<keyword evidence="3" id="KW-1185">Reference proteome</keyword>
<organism evidence="2 3">
    <name type="scientific">Hamadaea flava</name>
    <dbReference type="NCBI Taxonomy" id="1742688"/>
    <lineage>
        <taxon>Bacteria</taxon>
        <taxon>Bacillati</taxon>
        <taxon>Actinomycetota</taxon>
        <taxon>Actinomycetes</taxon>
        <taxon>Micromonosporales</taxon>
        <taxon>Micromonosporaceae</taxon>
        <taxon>Hamadaea</taxon>
    </lineage>
</organism>
<dbReference type="InterPro" id="IPR012296">
    <property type="entry name" value="Nuclease_put_TT1808"/>
</dbReference>
<protein>
    <submittedName>
        <fullName evidence="2">Uma2 family endonuclease</fullName>
    </submittedName>
</protein>
<dbReference type="InterPro" id="IPR008538">
    <property type="entry name" value="Uma2"/>
</dbReference>
<keyword evidence="2" id="KW-0540">Nuclease</keyword>
<evidence type="ECO:0000259" key="1">
    <source>
        <dbReference type="Pfam" id="PF05685"/>
    </source>
</evidence>
<dbReference type="Gene3D" id="3.90.1570.10">
    <property type="entry name" value="tt1808, chain A"/>
    <property type="match status" value="1"/>
</dbReference>
<name>A0ABV8LY39_9ACTN</name>
<dbReference type="SUPFAM" id="SSF52980">
    <property type="entry name" value="Restriction endonuclease-like"/>
    <property type="match status" value="1"/>
</dbReference>
<reference evidence="3" key="1">
    <citation type="journal article" date="2019" name="Int. J. Syst. Evol. Microbiol.">
        <title>The Global Catalogue of Microorganisms (GCM) 10K type strain sequencing project: providing services to taxonomists for standard genome sequencing and annotation.</title>
        <authorList>
            <consortium name="The Broad Institute Genomics Platform"/>
            <consortium name="The Broad Institute Genome Sequencing Center for Infectious Disease"/>
            <person name="Wu L."/>
            <person name="Ma J."/>
        </authorList>
    </citation>
    <scope>NUCLEOTIDE SEQUENCE [LARGE SCALE GENOMIC DNA]</scope>
    <source>
        <strain evidence="3">CGMCC 4.7289</strain>
    </source>
</reference>
<dbReference type="Proteomes" id="UP001595816">
    <property type="component" value="Unassembled WGS sequence"/>
</dbReference>
<feature type="domain" description="Putative restriction endonuclease" evidence="1">
    <location>
        <begin position="18"/>
        <end position="152"/>
    </location>
</feature>